<dbReference type="SUPFAM" id="SSF51735">
    <property type="entry name" value="NAD(P)-binding Rossmann-fold domains"/>
    <property type="match status" value="1"/>
</dbReference>
<dbReference type="InterPro" id="IPR020904">
    <property type="entry name" value="Sc_DH/Rdtase_CS"/>
</dbReference>
<dbReference type="PRINTS" id="PR00080">
    <property type="entry name" value="SDRFAMILY"/>
</dbReference>
<keyword evidence="2" id="KW-0560">Oxidoreductase</keyword>
<dbReference type="CDD" id="cd05233">
    <property type="entry name" value="SDR_c"/>
    <property type="match status" value="1"/>
</dbReference>
<dbReference type="PANTHER" id="PTHR43477:SF1">
    <property type="entry name" value="DIHYDROANTICAPSIN 7-DEHYDROGENASE"/>
    <property type="match status" value="1"/>
</dbReference>
<protein>
    <submittedName>
        <fullName evidence="4">NAD(P)-dependent dehydrogenase (Short-subunit alcohol dehydrogenase family)</fullName>
    </submittedName>
</protein>
<dbReference type="Proteomes" id="UP001160130">
    <property type="component" value="Unassembled WGS sequence"/>
</dbReference>
<dbReference type="SMART" id="SM00822">
    <property type="entry name" value="PKS_KR"/>
    <property type="match status" value="1"/>
</dbReference>
<comment type="similarity">
    <text evidence="1">Belongs to the short-chain dehydrogenases/reductases (SDR) family.</text>
</comment>
<gene>
    <name evidence="4" type="ORF">M2272_004020</name>
</gene>
<dbReference type="PANTHER" id="PTHR43477">
    <property type="entry name" value="DIHYDROANTICAPSIN 7-DEHYDROGENASE"/>
    <property type="match status" value="1"/>
</dbReference>
<dbReference type="InterPro" id="IPR002347">
    <property type="entry name" value="SDR_fam"/>
</dbReference>
<reference evidence="4 5" key="1">
    <citation type="submission" date="2023-04" db="EMBL/GenBank/DDBJ databases">
        <title>Forest soil microbial communities from Buena Vista Peninsula, Colon Province, Panama.</title>
        <authorList>
            <person name="Bouskill N."/>
        </authorList>
    </citation>
    <scope>NUCLEOTIDE SEQUENCE [LARGE SCALE GENOMIC DNA]</scope>
    <source>
        <strain evidence="4 5">AC80</strain>
    </source>
</reference>
<dbReference type="PROSITE" id="PS00061">
    <property type="entry name" value="ADH_SHORT"/>
    <property type="match status" value="1"/>
</dbReference>
<dbReference type="PRINTS" id="PR00081">
    <property type="entry name" value="GDHRDH"/>
</dbReference>
<proteinExistence type="inferred from homology"/>
<comment type="caution">
    <text evidence="4">The sequence shown here is derived from an EMBL/GenBank/DDBJ whole genome shotgun (WGS) entry which is preliminary data.</text>
</comment>
<evidence type="ECO:0000313" key="4">
    <source>
        <dbReference type="EMBL" id="MDH6197367.1"/>
    </source>
</evidence>
<dbReference type="InterPro" id="IPR051122">
    <property type="entry name" value="SDR_DHRS6-like"/>
</dbReference>
<evidence type="ECO:0000256" key="2">
    <source>
        <dbReference type="ARBA" id="ARBA00023002"/>
    </source>
</evidence>
<evidence type="ECO:0000259" key="3">
    <source>
        <dbReference type="SMART" id="SM00822"/>
    </source>
</evidence>
<sequence length="267" mass="27099">MSQNTSVSAGSAALRLPSRVLITGGSTGIGFACAQLFRRAGASVGLIGRSEPGLERAAAALRQDDGGTTGAIATASASVSDEQAISSAVDRIAEAIGGLDAVVLSAGVDGELGSLVPEVTADSFREVLETNVLGAFLTVRSALPHLRRSVDATVTIIGSDSGFVAVPGMLAYNASKGAIVQLTRALAVELYETDGIRVNSVAPSVVDTPMARRGLGDEVMDAPPFPIQSAEDVAWSVAYLSSGQARAVNGATLLSDFGYTGRSSFPA</sequence>
<feature type="domain" description="Ketoreductase" evidence="3">
    <location>
        <begin position="18"/>
        <end position="194"/>
    </location>
</feature>
<dbReference type="EMBL" id="JARXVE010000006">
    <property type="protein sequence ID" value="MDH6197367.1"/>
    <property type="molecule type" value="Genomic_DNA"/>
</dbReference>
<organism evidence="4 5">
    <name type="scientific">Mycolicibacterium frederiksbergense</name>
    <dbReference type="NCBI Taxonomy" id="117567"/>
    <lineage>
        <taxon>Bacteria</taxon>
        <taxon>Bacillati</taxon>
        <taxon>Actinomycetota</taxon>
        <taxon>Actinomycetes</taxon>
        <taxon>Mycobacteriales</taxon>
        <taxon>Mycobacteriaceae</taxon>
        <taxon>Mycolicibacterium</taxon>
    </lineage>
</organism>
<dbReference type="InterPro" id="IPR057326">
    <property type="entry name" value="KR_dom"/>
</dbReference>
<evidence type="ECO:0000313" key="5">
    <source>
        <dbReference type="Proteomes" id="UP001160130"/>
    </source>
</evidence>
<evidence type="ECO:0000256" key="1">
    <source>
        <dbReference type="ARBA" id="ARBA00006484"/>
    </source>
</evidence>
<keyword evidence="5" id="KW-1185">Reference proteome</keyword>
<accession>A0ABT6L330</accession>
<dbReference type="InterPro" id="IPR036291">
    <property type="entry name" value="NAD(P)-bd_dom_sf"/>
</dbReference>
<dbReference type="Pfam" id="PF13561">
    <property type="entry name" value="adh_short_C2"/>
    <property type="match status" value="1"/>
</dbReference>
<name>A0ABT6L330_9MYCO</name>
<dbReference type="Gene3D" id="3.40.50.720">
    <property type="entry name" value="NAD(P)-binding Rossmann-like Domain"/>
    <property type="match status" value="1"/>
</dbReference>